<proteinExistence type="predicted"/>
<evidence type="ECO:0000313" key="4">
    <source>
        <dbReference type="Proteomes" id="UP000326780"/>
    </source>
</evidence>
<dbReference type="InterPro" id="IPR005122">
    <property type="entry name" value="Uracil-DNA_glycosylase-like"/>
</dbReference>
<dbReference type="PANTHER" id="PTHR42160">
    <property type="entry name" value="URACIL-DNA GLYCOSYLASE SUPERFAMILY PROTEIN"/>
    <property type="match status" value="1"/>
</dbReference>
<evidence type="ECO:0000313" key="3">
    <source>
        <dbReference type="EMBL" id="QFZ82419.1"/>
    </source>
</evidence>
<dbReference type="Gene3D" id="3.40.470.10">
    <property type="entry name" value="Uracil-DNA glycosylase-like domain"/>
    <property type="match status" value="1"/>
</dbReference>
<dbReference type="CDD" id="cd10033">
    <property type="entry name" value="UDG_like"/>
    <property type="match status" value="1"/>
</dbReference>
<dbReference type="SMART" id="SM00986">
    <property type="entry name" value="UDG"/>
    <property type="match status" value="1"/>
</dbReference>
<accession>A0A5Q0LZ15</accession>
<dbReference type="SUPFAM" id="SSF52141">
    <property type="entry name" value="Uracil-DNA glycosylase-like"/>
    <property type="match status" value="1"/>
</dbReference>
<dbReference type="PANTHER" id="PTHR42160:SF1">
    <property type="entry name" value="URACIL-DNA GLYCOSYLASE SUPERFAMILY PROTEIN"/>
    <property type="match status" value="1"/>
</dbReference>
<dbReference type="RefSeq" id="WP_153281266.1">
    <property type="nucleotide sequence ID" value="NZ_CP045644.1"/>
</dbReference>
<name>A0A5Q0LZ15_VARPD</name>
<feature type="region of interest" description="Disordered" evidence="1">
    <location>
        <begin position="187"/>
        <end position="219"/>
    </location>
</feature>
<evidence type="ECO:0000256" key="1">
    <source>
        <dbReference type="SAM" id="MobiDB-lite"/>
    </source>
</evidence>
<dbReference type="SMART" id="SM00987">
    <property type="entry name" value="UreE_C"/>
    <property type="match status" value="1"/>
</dbReference>
<dbReference type="Pfam" id="PF03167">
    <property type="entry name" value="UDG"/>
    <property type="match status" value="1"/>
</dbReference>
<dbReference type="AlphaFoldDB" id="A0A5Q0LZ15"/>
<sequence>MDALLAEIRACRACEAHLPLGPRPIVQASASARLLIVGQAPSLTVHQTGVPWNDKSGDQLRRWLGIDREVFYDAARVAIMPMGYCYPGRGTSGDLPPRKECAPLWHNRLLAQMPHIELTLLIGQYAQRHFLGKTARGGVTETVEAFADYAPRFIPLPHPSPRNTAWFQHHPWFERDMLPVLRERVQQALSAPSSEGPTAAAAASPPAPAPQAAHRSTTR</sequence>
<evidence type="ECO:0000259" key="2">
    <source>
        <dbReference type="SMART" id="SM00986"/>
    </source>
</evidence>
<gene>
    <name evidence="3" type="ORF">GFK26_06445</name>
</gene>
<dbReference type="Proteomes" id="UP000326780">
    <property type="component" value="Chromosome"/>
</dbReference>
<organism evidence="3 4">
    <name type="scientific">Variovorax paradoxus</name>
    <dbReference type="NCBI Taxonomy" id="34073"/>
    <lineage>
        <taxon>Bacteria</taxon>
        <taxon>Pseudomonadati</taxon>
        <taxon>Pseudomonadota</taxon>
        <taxon>Betaproteobacteria</taxon>
        <taxon>Burkholderiales</taxon>
        <taxon>Comamonadaceae</taxon>
        <taxon>Variovorax</taxon>
    </lineage>
</organism>
<dbReference type="InterPro" id="IPR047124">
    <property type="entry name" value="HI_0220.2"/>
</dbReference>
<feature type="domain" description="Uracil-DNA glycosylase-like" evidence="2">
    <location>
        <begin position="25"/>
        <end position="182"/>
    </location>
</feature>
<protein>
    <submittedName>
        <fullName evidence="3">Uracil-DNA glycosylase family protein</fullName>
    </submittedName>
</protein>
<dbReference type="InterPro" id="IPR036895">
    <property type="entry name" value="Uracil-DNA_glycosylase-like_sf"/>
</dbReference>
<feature type="compositionally biased region" description="Low complexity" evidence="1">
    <location>
        <begin position="190"/>
        <end position="204"/>
    </location>
</feature>
<reference evidence="3 4" key="1">
    <citation type="submission" date="2019-10" db="EMBL/GenBank/DDBJ databases">
        <title>Complete genome sequence of Variovorax paradoxus 5C-2.</title>
        <authorList>
            <person name="Gogoleva N.E."/>
            <person name="Balkin A.S."/>
        </authorList>
    </citation>
    <scope>NUCLEOTIDE SEQUENCE [LARGE SCALE GENOMIC DNA]</scope>
    <source>
        <strain evidence="3 4">5C-2</strain>
    </source>
</reference>
<dbReference type="EMBL" id="CP045644">
    <property type="protein sequence ID" value="QFZ82419.1"/>
    <property type="molecule type" value="Genomic_DNA"/>
</dbReference>